<sequence length="699" mass="76869">MSRQPSNGSTTLPRGFRFYSNEDPHPQTPKPTSATELQPPSPPRPTRLKVRRRNAPSYQTPTEQFLASVAAADVPIPTIEEPQAPALPSEDFEMADSLPVAIDTSRYLTPQPRDLRGVSPPKTPVPTLPIEVGFSQHPDWAMDSATIHDDMQRPSSAMSNGSDYSIDSFYSGSRVSRRSEDGSCTSPESDFSDPFQFPSFSKGKSKSLYFDEETSAAPDATRQLRNKTRTGAPWTKDQSAHLWATYLVYLQDPTVTPFRVGPSCVPPQGVVHRVARAAKRMWKGPKVAGPAVRRSSRITSRVDRVPSDKSGSITPTGEQPKVYVQWPHSSNATRAHLRELCKSKDSNLAQHYRHFQSRSPAPFTKQVRSNARPVRPLPTFSTLDISMSLTTSTSESMQPDGPLAKLATSDDSVDTTPATPSYGFPPIETFKPLSFGKSRGLEFTLQDENKSSGRRLGSPFARTYGPSSSQGLELSVVPSPSRTKFNTTTRPRLRSPVRFDEPQSLNGTQKRRAQHSLEEELSPNGAVLRPSILDEQLFGVSAPSSQRRVRSRGFSLGDEVFQSGPARSSPNQALGTLFAHPPAAPAVATVSEMAKYDSAYAAPSTSTPQLLPSATFDLPRLGSPFSESGSSQTFPRRLFPDATATVRRSAFATMHQTRRSIESFDFGEGAFLQSRLSTLDNRLREIRERDTATQRQNPE</sequence>
<feature type="region of interest" description="Disordered" evidence="1">
    <location>
        <begin position="391"/>
        <end position="427"/>
    </location>
</feature>
<accession>A0A0C3DRL3</accession>
<dbReference type="HOGENOM" id="CLU_012261_1_0_1"/>
<name>A0A0C3DRL3_OIDMZ</name>
<feature type="region of interest" description="Disordered" evidence="1">
    <location>
        <begin position="1"/>
        <end position="63"/>
    </location>
</feature>
<feature type="region of interest" description="Disordered" evidence="1">
    <location>
        <begin position="444"/>
        <end position="518"/>
    </location>
</feature>
<feature type="region of interest" description="Disordered" evidence="1">
    <location>
        <begin position="107"/>
        <end position="163"/>
    </location>
</feature>
<feature type="region of interest" description="Disordered" evidence="1">
    <location>
        <begin position="172"/>
        <end position="191"/>
    </location>
</feature>
<evidence type="ECO:0000313" key="3">
    <source>
        <dbReference type="Proteomes" id="UP000054321"/>
    </source>
</evidence>
<keyword evidence="3" id="KW-1185">Reference proteome</keyword>
<dbReference type="OrthoDB" id="419770at2759"/>
<dbReference type="AlphaFoldDB" id="A0A0C3DRL3"/>
<proteinExistence type="predicted"/>
<feature type="compositionally biased region" description="Polar residues" evidence="1">
    <location>
        <begin position="465"/>
        <end position="490"/>
    </location>
</feature>
<dbReference type="STRING" id="913774.A0A0C3DRL3"/>
<dbReference type="InParanoid" id="A0A0C3DRL3"/>
<reference evidence="3" key="2">
    <citation type="submission" date="2015-01" db="EMBL/GenBank/DDBJ databases">
        <title>Evolutionary Origins and Diversification of the Mycorrhizal Mutualists.</title>
        <authorList>
            <consortium name="DOE Joint Genome Institute"/>
            <consortium name="Mycorrhizal Genomics Consortium"/>
            <person name="Kohler A."/>
            <person name="Kuo A."/>
            <person name="Nagy L.G."/>
            <person name="Floudas D."/>
            <person name="Copeland A."/>
            <person name="Barry K.W."/>
            <person name="Cichocki N."/>
            <person name="Veneault-Fourrey C."/>
            <person name="LaButti K."/>
            <person name="Lindquist E.A."/>
            <person name="Lipzen A."/>
            <person name="Lundell T."/>
            <person name="Morin E."/>
            <person name="Murat C."/>
            <person name="Riley R."/>
            <person name="Ohm R."/>
            <person name="Sun H."/>
            <person name="Tunlid A."/>
            <person name="Henrissat B."/>
            <person name="Grigoriev I.V."/>
            <person name="Hibbett D.S."/>
            <person name="Martin F."/>
        </authorList>
    </citation>
    <scope>NUCLEOTIDE SEQUENCE [LARGE SCALE GENOMIC DNA]</scope>
    <source>
        <strain evidence="3">Zn</strain>
    </source>
</reference>
<evidence type="ECO:0000313" key="2">
    <source>
        <dbReference type="EMBL" id="KIN04688.1"/>
    </source>
</evidence>
<dbReference type="Proteomes" id="UP000054321">
    <property type="component" value="Unassembled WGS sequence"/>
</dbReference>
<dbReference type="EMBL" id="KN832872">
    <property type="protein sequence ID" value="KIN04688.1"/>
    <property type="molecule type" value="Genomic_DNA"/>
</dbReference>
<gene>
    <name evidence="2" type="ORF">OIDMADRAFT_101602</name>
</gene>
<protein>
    <submittedName>
        <fullName evidence="2">Uncharacterized protein</fullName>
    </submittedName>
</protein>
<evidence type="ECO:0000256" key="1">
    <source>
        <dbReference type="SAM" id="MobiDB-lite"/>
    </source>
</evidence>
<feature type="region of interest" description="Disordered" evidence="1">
    <location>
        <begin position="285"/>
        <end position="319"/>
    </location>
</feature>
<reference evidence="2 3" key="1">
    <citation type="submission" date="2014-04" db="EMBL/GenBank/DDBJ databases">
        <authorList>
            <consortium name="DOE Joint Genome Institute"/>
            <person name="Kuo A."/>
            <person name="Martino E."/>
            <person name="Perotto S."/>
            <person name="Kohler A."/>
            <person name="Nagy L.G."/>
            <person name="Floudas D."/>
            <person name="Copeland A."/>
            <person name="Barry K.W."/>
            <person name="Cichocki N."/>
            <person name="Veneault-Fourrey C."/>
            <person name="LaButti K."/>
            <person name="Lindquist E.A."/>
            <person name="Lipzen A."/>
            <person name="Lundell T."/>
            <person name="Morin E."/>
            <person name="Murat C."/>
            <person name="Sun H."/>
            <person name="Tunlid A."/>
            <person name="Henrissat B."/>
            <person name="Grigoriev I.V."/>
            <person name="Hibbett D.S."/>
            <person name="Martin F."/>
            <person name="Nordberg H.P."/>
            <person name="Cantor M.N."/>
            <person name="Hua S.X."/>
        </authorList>
    </citation>
    <scope>NUCLEOTIDE SEQUENCE [LARGE SCALE GENOMIC DNA]</scope>
    <source>
        <strain evidence="2 3">Zn</strain>
    </source>
</reference>
<organism evidence="2 3">
    <name type="scientific">Oidiodendron maius (strain Zn)</name>
    <dbReference type="NCBI Taxonomy" id="913774"/>
    <lineage>
        <taxon>Eukaryota</taxon>
        <taxon>Fungi</taxon>
        <taxon>Dikarya</taxon>
        <taxon>Ascomycota</taxon>
        <taxon>Pezizomycotina</taxon>
        <taxon>Leotiomycetes</taxon>
        <taxon>Leotiomycetes incertae sedis</taxon>
        <taxon>Myxotrichaceae</taxon>
        <taxon>Oidiodendron</taxon>
    </lineage>
</organism>
<feature type="compositionally biased region" description="Polar residues" evidence="1">
    <location>
        <begin position="153"/>
        <end position="163"/>
    </location>
</feature>
<feature type="compositionally biased region" description="Polar residues" evidence="1">
    <location>
        <begin position="1"/>
        <end position="12"/>
    </location>
</feature>